<evidence type="ECO:0000313" key="1">
    <source>
        <dbReference type="EMBL" id="KAH9480387.1"/>
    </source>
</evidence>
<name>A0ACB8GYC7_PSICU</name>
<evidence type="ECO:0000313" key="2">
    <source>
        <dbReference type="Proteomes" id="UP000664032"/>
    </source>
</evidence>
<reference evidence="1" key="1">
    <citation type="submission" date="2021-10" db="EMBL/GenBank/DDBJ databases">
        <title>Psilocybe cubensis genome.</title>
        <authorList>
            <person name="Mckernan K.J."/>
            <person name="Crawford S."/>
            <person name="Trippe A."/>
            <person name="Kane L.T."/>
            <person name="Mclaughlin S."/>
        </authorList>
    </citation>
    <scope>NUCLEOTIDE SEQUENCE</scope>
    <source>
        <strain evidence="1">MGC-MH-2018</strain>
    </source>
</reference>
<protein>
    <submittedName>
        <fullName evidence="1">Uncharacterized protein</fullName>
    </submittedName>
</protein>
<organism evidence="1 2">
    <name type="scientific">Psilocybe cubensis</name>
    <name type="common">Psychedelic mushroom</name>
    <name type="synonym">Stropharia cubensis</name>
    <dbReference type="NCBI Taxonomy" id="181762"/>
    <lineage>
        <taxon>Eukaryota</taxon>
        <taxon>Fungi</taxon>
        <taxon>Dikarya</taxon>
        <taxon>Basidiomycota</taxon>
        <taxon>Agaricomycotina</taxon>
        <taxon>Agaricomycetes</taxon>
        <taxon>Agaricomycetidae</taxon>
        <taxon>Agaricales</taxon>
        <taxon>Agaricineae</taxon>
        <taxon>Strophariaceae</taxon>
        <taxon>Psilocybe</taxon>
    </lineage>
</organism>
<comment type="caution">
    <text evidence="1">The sequence shown here is derived from an EMBL/GenBank/DDBJ whole genome shotgun (WGS) entry which is preliminary data.</text>
</comment>
<keyword evidence="2" id="KW-1185">Reference proteome</keyword>
<dbReference type="Proteomes" id="UP000664032">
    <property type="component" value="Unassembled WGS sequence"/>
</dbReference>
<gene>
    <name evidence="1" type="ORF">JR316_0006985</name>
</gene>
<accession>A0ACB8GYC7</accession>
<dbReference type="EMBL" id="JAFIQS020000006">
    <property type="protein sequence ID" value="KAH9480387.1"/>
    <property type="molecule type" value="Genomic_DNA"/>
</dbReference>
<proteinExistence type="predicted"/>
<sequence length="246" mass="27199">MRSPFLLPFPPCGLMVVWAFLILMVIAGLTAICTLWCIFCSLKDWFSRKRRDTSCRTETISLPHVRPQDDSLIPSSAPRPHVEGRPITLTSSHDQNERDILSQSPLHSCPQLSIQSPLLTANLDRGDEPSTSTPLHIRPPEIASTVNPVGGQHLIVTPPPLAQGRENRSNRERTRSNSRLGGNERAGYRLVTVLLPEDHPVFTQRGETSDMAATGFQLIPIPVDAEILARECPMTVIQRPPDVGTP</sequence>